<feature type="transmembrane region" description="Helical" evidence="8">
    <location>
        <begin position="283"/>
        <end position="300"/>
    </location>
</feature>
<name>A0ABP9WUQ5_9CHLR</name>
<gene>
    <name evidence="10" type="ORF">Hgul01_00090</name>
</gene>
<dbReference type="EMBL" id="BAABRU010000001">
    <property type="protein sequence ID" value="GAA5526318.1"/>
    <property type="molecule type" value="Genomic_DNA"/>
</dbReference>
<evidence type="ECO:0000256" key="7">
    <source>
        <dbReference type="ARBA" id="ARBA00023136"/>
    </source>
</evidence>
<evidence type="ECO:0000256" key="3">
    <source>
        <dbReference type="ARBA" id="ARBA00022676"/>
    </source>
</evidence>
<dbReference type="InterPro" id="IPR050297">
    <property type="entry name" value="LipidA_mod_glycosyltrf_83"/>
</dbReference>
<evidence type="ECO:0000256" key="1">
    <source>
        <dbReference type="ARBA" id="ARBA00004651"/>
    </source>
</evidence>
<feature type="transmembrane region" description="Helical" evidence="8">
    <location>
        <begin position="488"/>
        <end position="506"/>
    </location>
</feature>
<feature type="domain" description="Glycosyltransferase RgtA/B/C/D-like" evidence="9">
    <location>
        <begin position="472"/>
        <end position="627"/>
    </location>
</feature>
<sequence>MLWYNGTLLSMKRFEAGLVQDWWQRRAAWSLRQWIITIASVLLMALLLLTALYQLPTHVRIASDGLGDQPFLVSSEALGQAATDLGTVFPDELDATGGRFRWTRGSTQIQIPALGANSSYTLELDVVGWPDDVLRSDLRQPFVHVLVNQQLIAVFEASSQRTIYQLTTPVLNQSNLELELRLSHDPQQLAPLDNTATFTGTTLYPNDRRPHGLRLYGVSATTNTVGFNVPALSLIWRVAVALGLLLLAGWHYPRERLPLFLLGLLLVAFWLTLAYVARHWLLPSFELLLLGLGFVVVWNWQRQIIDTWLHFRQRLLQGQNLDYGLAMAALIGLLAVSWPSLSQAANEWLPKAKKLDPGAIIVVSLAVASLFIAAFYWSDLNRLLDRVNRRLRTRQGLGWALLGLLVGVWFVYSWSVIRQINYLGNADYSDNGVVARNLVAGRGWVVDYVTQFFKLYPDGNVTRVQETWPMLQPVWIAPFFALFGPEPWAAKIPNLIFFSLLSILVYRIARQLWDQRVGLIAVLLVLINRHMFRLMIYSTSDLAFVLFYTAAIWLLWRSLVTHNKERLLGSGLIIGLMCWQKTSAVIVAIGMGLWLIWRLWQVEDRWKAYRTAALWWVLPAVLVFSPYIARNLHEFGKPAFSTESYDAWIIGYTNFDSIYNIYTNEQGLPGSNGLPEPSWILRWGYQKTFDKIGNQFEATRNYLLPASPALGMFSGRGNLMGNNDQGVNGQPYVWLMLGAWLSLIGLIAARRQQASLMALVGVSFTPYVLFLALYWHADEERYFVPLVPFLALLAAGALVAIHDAIARCWKQRGRPLALLVAAQLLVLALTPGWVEAANKSATVVGSEYAEWQPDLQAFEWLRQNTPPEAVVMTRVPWQLNFHAERAAVMNPNVADLAVIKQVADYYKASFILVNAVQNNKDQAQIGLGRLLKGEELPGFVLRASFAGPKNRTVYIYEIQ</sequence>
<keyword evidence="4" id="KW-0808">Transferase</keyword>
<evidence type="ECO:0000256" key="8">
    <source>
        <dbReference type="SAM" id="Phobius"/>
    </source>
</evidence>
<feature type="transmembrane region" description="Helical" evidence="8">
    <location>
        <begin position="572"/>
        <end position="597"/>
    </location>
</feature>
<feature type="transmembrane region" description="Helical" evidence="8">
    <location>
        <begin position="321"/>
        <end position="338"/>
    </location>
</feature>
<dbReference type="PANTHER" id="PTHR33908:SF11">
    <property type="entry name" value="MEMBRANE PROTEIN"/>
    <property type="match status" value="1"/>
</dbReference>
<feature type="transmembrane region" description="Helical" evidence="8">
    <location>
        <begin position="756"/>
        <end position="776"/>
    </location>
</feature>
<comment type="caution">
    <text evidence="10">The sequence shown here is derived from an EMBL/GenBank/DDBJ whole genome shotgun (WGS) entry which is preliminary data.</text>
</comment>
<organism evidence="10 11">
    <name type="scientific">Herpetosiphon gulosus</name>
    <dbReference type="NCBI Taxonomy" id="1973496"/>
    <lineage>
        <taxon>Bacteria</taxon>
        <taxon>Bacillati</taxon>
        <taxon>Chloroflexota</taxon>
        <taxon>Chloroflexia</taxon>
        <taxon>Herpetosiphonales</taxon>
        <taxon>Herpetosiphonaceae</taxon>
        <taxon>Herpetosiphon</taxon>
    </lineage>
</organism>
<feature type="transmembrane region" description="Helical" evidence="8">
    <location>
        <begin position="234"/>
        <end position="252"/>
    </location>
</feature>
<dbReference type="Pfam" id="PF13231">
    <property type="entry name" value="PMT_2"/>
    <property type="match status" value="1"/>
</dbReference>
<evidence type="ECO:0000256" key="2">
    <source>
        <dbReference type="ARBA" id="ARBA00022475"/>
    </source>
</evidence>
<feature type="transmembrane region" description="Helical" evidence="8">
    <location>
        <begin position="542"/>
        <end position="560"/>
    </location>
</feature>
<feature type="transmembrane region" description="Helical" evidence="8">
    <location>
        <begin position="782"/>
        <end position="804"/>
    </location>
</feature>
<feature type="transmembrane region" description="Helical" evidence="8">
    <location>
        <begin position="358"/>
        <end position="377"/>
    </location>
</feature>
<evidence type="ECO:0000313" key="11">
    <source>
        <dbReference type="Proteomes" id="UP001428290"/>
    </source>
</evidence>
<evidence type="ECO:0000256" key="5">
    <source>
        <dbReference type="ARBA" id="ARBA00022692"/>
    </source>
</evidence>
<evidence type="ECO:0000313" key="10">
    <source>
        <dbReference type="EMBL" id="GAA5526318.1"/>
    </source>
</evidence>
<feature type="transmembrane region" description="Helical" evidence="8">
    <location>
        <begin position="609"/>
        <end position="629"/>
    </location>
</feature>
<evidence type="ECO:0000256" key="4">
    <source>
        <dbReference type="ARBA" id="ARBA00022679"/>
    </source>
</evidence>
<proteinExistence type="predicted"/>
<reference evidence="10 11" key="1">
    <citation type="submission" date="2024-02" db="EMBL/GenBank/DDBJ databases">
        <title>Herpetosiphon gulosus NBRC 112829.</title>
        <authorList>
            <person name="Ichikawa N."/>
            <person name="Katano-Makiyama Y."/>
            <person name="Hidaka K."/>
        </authorList>
    </citation>
    <scope>NUCLEOTIDE SEQUENCE [LARGE SCALE GENOMIC DNA]</scope>
    <source>
        <strain evidence="10 11">NBRC 112829</strain>
    </source>
</reference>
<keyword evidence="7 8" id="KW-0472">Membrane</keyword>
<evidence type="ECO:0000259" key="9">
    <source>
        <dbReference type="Pfam" id="PF13231"/>
    </source>
</evidence>
<feature type="transmembrane region" description="Helical" evidence="8">
    <location>
        <begin position="34"/>
        <end position="53"/>
    </location>
</feature>
<keyword evidence="3" id="KW-0328">Glycosyltransferase</keyword>
<feature type="transmembrane region" description="Helical" evidence="8">
    <location>
        <begin position="259"/>
        <end position="277"/>
    </location>
</feature>
<keyword evidence="5 8" id="KW-0812">Transmembrane</keyword>
<keyword evidence="6 8" id="KW-1133">Transmembrane helix</keyword>
<dbReference type="Proteomes" id="UP001428290">
    <property type="component" value="Unassembled WGS sequence"/>
</dbReference>
<dbReference type="PANTHER" id="PTHR33908">
    <property type="entry name" value="MANNOSYLTRANSFERASE YKCB-RELATED"/>
    <property type="match status" value="1"/>
</dbReference>
<keyword evidence="2" id="KW-1003">Cell membrane</keyword>
<feature type="transmembrane region" description="Helical" evidence="8">
    <location>
        <begin position="816"/>
        <end position="834"/>
    </location>
</feature>
<accession>A0ABP9WUQ5</accession>
<dbReference type="InterPro" id="IPR038731">
    <property type="entry name" value="RgtA/B/C-like"/>
</dbReference>
<keyword evidence="11" id="KW-1185">Reference proteome</keyword>
<comment type="subcellular location">
    <subcellularLocation>
        <location evidence="1">Cell membrane</location>
        <topology evidence="1">Multi-pass membrane protein</topology>
    </subcellularLocation>
</comment>
<protein>
    <recommendedName>
        <fullName evidence="9">Glycosyltransferase RgtA/B/C/D-like domain-containing protein</fullName>
    </recommendedName>
</protein>
<feature type="transmembrane region" description="Helical" evidence="8">
    <location>
        <begin position="731"/>
        <end position="749"/>
    </location>
</feature>
<feature type="transmembrane region" description="Helical" evidence="8">
    <location>
        <begin position="397"/>
        <end position="417"/>
    </location>
</feature>
<evidence type="ECO:0000256" key="6">
    <source>
        <dbReference type="ARBA" id="ARBA00022989"/>
    </source>
</evidence>